<dbReference type="AlphaFoldDB" id="A0A9D3RKE0"/>
<keyword evidence="3" id="KW-1185">Reference proteome</keyword>
<dbReference type="EMBL" id="JAFIRN010000016">
    <property type="protein sequence ID" value="KAG5833593.1"/>
    <property type="molecule type" value="Genomic_DNA"/>
</dbReference>
<evidence type="ECO:0000313" key="2">
    <source>
        <dbReference type="EMBL" id="KAG5833593.1"/>
    </source>
</evidence>
<protein>
    <submittedName>
        <fullName evidence="2">Uncharacterized protein</fullName>
    </submittedName>
</protein>
<feature type="region of interest" description="Disordered" evidence="1">
    <location>
        <begin position="1"/>
        <end position="29"/>
    </location>
</feature>
<feature type="region of interest" description="Disordered" evidence="1">
    <location>
        <begin position="49"/>
        <end position="75"/>
    </location>
</feature>
<proteinExistence type="predicted"/>
<comment type="caution">
    <text evidence="2">The sequence shown here is derived from an EMBL/GenBank/DDBJ whole genome shotgun (WGS) entry which is preliminary data.</text>
</comment>
<evidence type="ECO:0000313" key="3">
    <source>
        <dbReference type="Proteomes" id="UP001044222"/>
    </source>
</evidence>
<organism evidence="2 3">
    <name type="scientific">Anguilla anguilla</name>
    <name type="common">European freshwater eel</name>
    <name type="synonym">Muraena anguilla</name>
    <dbReference type="NCBI Taxonomy" id="7936"/>
    <lineage>
        <taxon>Eukaryota</taxon>
        <taxon>Metazoa</taxon>
        <taxon>Chordata</taxon>
        <taxon>Craniata</taxon>
        <taxon>Vertebrata</taxon>
        <taxon>Euteleostomi</taxon>
        <taxon>Actinopterygii</taxon>
        <taxon>Neopterygii</taxon>
        <taxon>Teleostei</taxon>
        <taxon>Anguilliformes</taxon>
        <taxon>Anguillidae</taxon>
        <taxon>Anguilla</taxon>
    </lineage>
</organism>
<gene>
    <name evidence="2" type="ORF">ANANG_G00277540</name>
</gene>
<dbReference type="Proteomes" id="UP001044222">
    <property type="component" value="Chromosome 16"/>
</dbReference>
<sequence>MTRLSGSHGWCFKGQRSAGGRRRGQGPVQAEAPGAVHFGCHQPNGVPGHPWGDAFLSGRLPGPGAQPDAGPEERHPLPARRHWEHLLVRVVDAPLLRNSLSVPSCSLTLGEGEAWARSSAGRGVWSAGKAFLNREHLPGRDSWSLTLHCPVASETAPRYPHGPSVFSPCLKTWRLFHRFA</sequence>
<reference evidence="2" key="1">
    <citation type="submission" date="2021-01" db="EMBL/GenBank/DDBJ databases">
        <title>A chromosome-scale assembly of European eel, Anguilla anguilla.</title>
        <authorList>
            <person name="Henkel C."/>
            <person name="Jong-Raadsen S.A."/>
            <person name="Dufour S."/>
            <person name="Weltzien F.-A."/>
            <person name="Palstra A.P."/>
            <person name="Pelster B."/>
            <person name="Spaink H.P."/>
            <person name="Van Den Thillart G.E."/>
            <person name="Jansen H."/>
            <person name="Zahm M."/>
            <person name="Klopp C."/>
            <person name="Cedric C."/>
            <person name="Louis A."/>
            <person name="Berthelot C."/>
            <person name="Parey E."/>
            <person name="Roest Crollius H."/>
            <person name="Montfort J."/>
            <person name="Robinson-Rechavi M."/>
            <person name="Bucao C."/>
            <person name="Bouchez O."/>
            <person name="Gislard M."/>
            <person name="Lluch J."/>
            <person name="Milhes M."/>
            <person name="Lampietro C."/>
            <person name="Lopez Roques C."/>
            <person name="Donnadieu C."/>
            <person name="Braasch I."/>
            <person name="Desvignes T."/>
            <person name="Postlethwait J."/>
            <person name="Bobe J."/>
            <person name="Guiguen Y."/>
            <person name="Dirks R."/>
        </authorList>
    </citation>
    <scope>NUCLEOTIDE SEQUENCE</scope>
    <source>
        <strain evidence="2">Tag_6206</strain>
        <tissue evidence="2">Liver</tissue>
    </source>
</reference>
<accession>A0A9D3RKE0</accession>
<name>A0A9D3RKE0_ANGAN</name>
<evidence type="ECO:0000256" key="1">
    <source>
        <dbReference type="SAM" id="MobiDB-lite"/>
    </source>
</evidence>